<evidence type="ECO:0000313" key="9">
    <source>
        <dbReference type="EMBL" id="GFS88278.1"/>
    </source>
</evidence>
<gene>
    <name evidence="9" type="primary">TOGARAM1</name>
    <name evidence="9" type="ORF">NPIL_702841</name>
</gene>
<evidence type="ECO:0000256" key="2">
    <source>
        <dbReference type="ARBA" id="ARBA00022490"/>
    </source>
</evidence>
<dbReference type="InterPro" id="IPR034085">
    <property type="entry name" value="TOG"/>
</dbReference>
<sequence>MVKQYLREIVHGGLLSTNVIKMDTNLMFQNLLDHNAAKRVEVLIVMRKLLKDGNQLPTFQDTPRNSIFEILFHVLDDTRWEVRYQCLLLICALIPDITDELDSCMSVVLQKVISNLGHENVNVRRAALQVLHNHMKYTDNLQDFQKNFIHCGLENPEYIVRKGCIMSIGILFASGFENENLFPLIECLSKHFVDGDASLFYPIFLAMQKINELVGTPTFEQYLQKLDEEAANTYMRVLSKFTLNGSRMSSSSGSRSSFSNLNGISSISTNKLLKYDFGIFQPYITEKIKSDDWKTRVEAIEHMKIIIREIPDFSEKISDMDEYMIFLSRLLEDTNFKIVIQALSVYDLLIDKFKNQMKRFLKTFVTSVLKRLGDAKLVVREHAIRVIHKLMHYVKPTDVLGNLLEFKDCRNPRLREEIINRVTGAVLTFPSYNFEFLPLCEAVAPLLADTKRRVRLAALECFAALAQAMGPTRLVPLVTAVDVVEINSDADGLLSAVQARLARRILPRCTEDGAVSYAIMLPSSAGCQNRNVSSWGADIEWIMAASGSSSSSTPPSRSKDVLVTDIDQNGESSVSKLVEINQSRNENTNIFKRNSNWVNNTVCDGTSFADSKNIDQDILKEQSQIIVKDEIKDNKVKPVLGSASDKTIVPALSEAYQETFSMTPLNQDNPKTRPVIVNSKIPVLARFPGKKQNPEEVEMPPKTTHLRALSAQRHNTLPSFNARYSASQRRSSSHFSHENRVLNMTLDKTNPENVLRKISPSATQIGRQPILVRSPSLSSLGQFQSDVNSGNHIFYGAYSPPTKNMGNISSYFRQSPGGVVVAQPTPVHLDDVNVFGVTVLGDSGKMSSSPSSEGWEILHTASHSETKSDNWQKSVEGMPEVYEMHVDSPASYGRKIVTSPLNVVDNGNISIAKITREKMLKRQQEIMKEAEEKRLNREREQILLEQKVQEEQIKQNIEKATSPIPDNATNELDLQVSQDSIPINAEQLPNENQISLPKPQTPEDKQVPMKTTSVQQYKRLESAKSKGSAKPLSRSSSLKTPSTLRKLTQNQSQTRTSQTLKHNLAASSLALFDESSDEVATYPNPNEALKKALKSLATDTWMGKIEGIRTIQRLAKSHSDVLQMQLHPVVLALLTEVKNLRSSVARAAILAIGDLFVALKKNVEPDLDLITSTLLSKCGETVGFIRDDIEKVMGHLIDTITPCKAAVSIIAGGASHRNGAVRKVAAQSLLAVAEKMGAARILTSRDVTERLLPTTAQFLMDGMPLTRWYGRRIYQLLMIHPSFDKLLLRYVQPSTLRNINSILDSIRKKGAGDMPKEGVSARTLKNETYRNGHLNRTM</sequence>
<dbReference type="EMBL" id="BMAW01004354">
    <property type="protein sequence ID" value="GFS88278.1"/>
    <property type="molecule type" value="Genomic_DNA"/>
</dbReference>
<evidence type="ECO:0000256" key="7">
    <source>
        <dbReference type="SAM" id="MobiDB-lite"/>
    </source>
</evidence>
<accession>A0A8X6N126</accession>
<dbReference type="Pfam" id="PF12348">
    <property type="entry name" value="CLASP_N"/>
    <property type="match status" value="1"/>
</dbReference>
<keyword evidence="2" id="KW-0963">Cytoplasm</keyword>
<evidence type="ECO:0000256" key="5">
    <source>
        <dbReference type="PROSITE-ProRule" id="PRU00103"/>
    </source>
</evidence>
<organism evidence="9 10">
    <name type="scientific">Nephila pilipes</name>
    <name type="common">Giant wood spider</name>
    <name type="synonym">Nephila maculata</name>
    <dbReference type="NCBI Taxonomy" id="299642"/>
    <lineage>
        <taxon>Eukaryota</taxon>
        <taxon>Metazoa</taxon>
        <taxon>Ecdysozoa</taxon>
        <taxon>Arthropoda</taxon>
        <taxon>Chelicerata</taxon>
        <taxon>Arachnida</taxon>
        <taxon>Araneae</taxon>
        <taxon>Araneomorphae</taxon>
        <taxon>Entelegynae</taxon>
        <taxon>Araneoidea</taxon>
        <taxon>Nephilidae</taxon>
        <taxon>Nephila</taxon>
    </lineage>
</organism>
<evidence type="ECO:0000256" key="6">
    <source>
        <dbReference type="SAM" id="Coils"/>
    </source>
</evidence>
<evidence type="ECO:0000256" key="1">
    <source>
        <dbReference type="ARBA" id="ARBA00004245"/>
    </source>
</evidence>
<dbReference type="PROSITE" id="PS50077">
    <property type="entry name" value="HEAT_REPEAT"/>
    <property type="match status" value="1"/>
</dbReference>
<feature type="coiled-coil region" evidence="6">
    <location>
        <begin position="920"/>
        <end position="947"/>
    </location>
</feature>
<dbReference type="Proteomes" id="UP000887013">
    <property type="component" value="Unassembled WGS sequence"/>
</dbReference>
<name>A0A8X6N126_NEPPI</name>
<feature type="compositionally biased region" description="Low complexity" evidence="7">
    <location>
        <begin position="1048"/>
        <end position="1059"/>
    </location>
</feature>
<dbReference type="Gene3D" id="1.25.10.10">
    <property type="entry name" value="Leucine-rich Repeat Variant"/>
    <property type="match status" value="3"/>
</dbReference>
<dbReference type="InterPro" id="IPR024395">
    <property type="entry name" value="CLASP_N_dom"/>
</dbReference>
<dbReference type="OrthoDB" id="63891at2759"/>
<dbReference type="InterPro" id="IPR011989">
    <property type="entry name" value="ARM-like"/>
</dbReference>
<evidence type="ECO:0000259" key="8">
    <source>
        <dbReference type="SMART" id="SM01349"/>
    </source>
</evidence>
<feature type="domain" description="TOG" evidence="8">
    <location>
        <begin position="1070"/>
        <end position="1312"/>
    </location>
</feature>
<keyword evidence="6" id="KW-0175">Coiled coil</keyword>
<keyword evidence="4" id="KW-0206">Cytoskeleton</keyword>
<feature type="region of interest" description="Disordered" evidence="7">
    <location>
        <begin position="985"/>
        <end position="1059"/>
    </location>
</feature>
<keyword evidence="10" id="KW-1185">Reference proteome</keyword>
<evidence type="ECO:0000313" key="10">
    <source>
        <dbReference type="Proteomes" id="UP000887013"/>
    </source>
</evidence>
<dbReference type="GO" id="GO:0031110">
    <property type="term" value="P:regulation of microtubule polymerization or depolymerization"/>
    <property type="evidence" value="ECO:0007669"/>
    <property type="project" value="UniProtKB-ARBA"/>
</dbReference>
<dbReference type="GO" id="GO:1902903">
    <property type="term" value="P:regulation of supramolecular fiber organization"/>
    <property type="evidence" value="ECO:0007669"/>
    <property type="project" value="UniProtKB-ARBA"/>
</dbReference>
<evidence type="ECO:0000256" key="3">
    <source>
        <dbReference type="ARBA" id="ARBA00022737"/>
    </source>
</evidence>
<reference evidence="9" key="1">
    <citation type="submission" date="2020-08" db="EMBL/GenBank/DDBJ databases">
        <title>Multicomponent nature underlies the extraordinary mechanical properties of spider dragline silk.</title>
        <authorList>
            <person name="Kono N."/>
            <person name="Nakamura H."/>
            <person name="Mori M."/>
            <person name="Yoshida Y."/>
            <person name="Ohtoshi R."/>
            <person name="Malay A.D."/>
            <person name="Moran D.A.P."/>
            <person name="Tomita M."/>
            <person name="Numata K."/>
            <person name="Arakawa K."/>
        </authorList>
    </citation>
    <scope>NUCLEOTIDE SEQUENCE</scope>
</reference>
<feature type="repeat" description="HEAT" evidence="5">
    <location>
        <begin position="439"/>
        <end position="477"/>
    </location>
</feature>
<dbReference type="PANTHER" id="PTHR21567">
    <property type="entry name" value="CLASP"/>
    <property type="match status" value="1"/>
</dbReference>
<feature type="domain" description="TOG" evidence="8">
    <location>
        <begin position="266"/>
        <end position="496"/>
    </location>
</feature>
<comment type="caution">
    <text evidence="9">The sequence shown here is derived from an EMBL/GenBank/DDBJ whole genome shotgun (WGS) entry which is preliminary data.</text>
</comment>
<proteinExistence type="predicted"/>
<feature type="compositionally biased region" description="Polar residues" evidence="7">
    <location>
        <begin position="1033"/>
        <end position="1047"/>
    </location>
</feature>
<feature type="compositionally biased region" description="Polar residues" evidence="7">
    <location>
        <begin position="985"/>
        <end position="995"/>
    </location>
</feature>
<keyword evidence="3" id="KW-0677">Repeat</keyword>
<dbReference type="GO" id="GO:0005881">
    <property type="term" value="C:cytoplasmic microtubule"/>
    <property type="evidence" value="ECO:0007669"/>
    <property type="project" value="TreeGrafter"/>
</dbReference>
<dbReference type="SUPFAM" id="SSF48371">
    <property type="entry name" value="ARM repeat"/>
    <property type="match status" value="2"/>
</dbReference>
<dbReference type="InterPro" id="IPR048491">
    <property type="entry name" value="XMAP215_CLASP_TOG"/>
</dbReference>
<dbReference type="SMART" id="SM01349">
    <property type="entry name" value="TOG"/>
    <property type="match status" value="2"/>
</dbReference>
<dbReference type="Pfam" id="PF21041">
    <property type="entry name" value="XMAP215_CLASP_TOG"/>
    <property type="match status" value="1"/>
</dbReference>
<dbReference type="GO" id="GO:0005929">
    <property type="term" value="C:cilium"/>
    <property type="evidence" value="ECO:0007669"/>
    <property type="project" value="TreeGrafter"/>
</dbReference>
<evidence type="ECO:0000256" key="4">
    <source>
        <dbReference type="ARBA" id="ARBA00023212"/>
    </source>
</evidence>
<dbReference type="GO" id="GO:0008017">
    <property type="term" value="F:microtubule binding"/>
    <property type="evidence" value="ECO:0007669"/>
    <property type="project" value="TreeGrafter"/>
</dbReference>
<dbReference type="PANTHER" id="PTHR21567:SF87">
    <property type="entry name" value="CRESCERIN-LIKE PROTEIN CHE-12"/>
    <property type="match status" value="1"/>
</dbReference>
<protein>
    <submittedName>
        <fullName evidence="9">TOG array regulator of axonemal microtubules protein 1</fullName>
    </submittedName>
</protein>
<dbReference type="InterPro" id="IPR016024">
    <property type="entry name" value="ARM-type_fold"/>
</dbReference>
<dbReference type="GO" id="GO:0000226">
    <property type="term" value="P:microtubule cytoskeleton organization"/>
    <property type="evidence" value="ECO:0007669"/>
    <property type="project" value="TreeGrafter"/>
</dbReference>
<comment type="subcellular location">
    <subcellularLocation>
        <location evidence="1">Cytoplasm</location>
        <location evidence="1">Cytoskeleton</location>
    </subcellularLocation>
</comment>
<dbReference type="InterPro" id="IPR021133">
    <property type="entry name" value="HEAT_type_2"/>
</dbReference>